<dbReference type="RefSeq" id="XP_003117155.2">
    <property type="nucleotide sequence ID" value="XM_003117107.2"/>
</dbReference>
<dbReference type="AlphaFoldDB" id="A0A6A5HCN4"/>
<sequence>MYCVDAYSCFFTDSYILCEHRETQSEMKKKLPIDGIIQHVVIREMYSKKKNPEELPEEYQFDDELNLEERWYKEFSPFIVWKCQEDI</sequence>
<proteinExistence type="predicted"/>
<dbReference type="EMBL" id="WUAV01000002">
    <property type="protein sequence ID" value="KAF1764937.1"/>
    <property type="molecule type" value="Genomic_DNA"/>
</dbReference>
<dbReference type="Proteomes" id="UP000483820">
    <property type="component" value="Chromosome II"/>
</dbReference>
<evidence type="ECO:0000313" key="1">
    <source>
        <dbReference type="EMBL" id="KAF1764937.1"/>
    </source>
</evidence>
<accession>A0A6A5HCN4</accession>
<organism evidence="1 2">
    <name type="scientific">Caenorhabditis remanei</name>
    <name type="common">Caenorhabditis vulgaris</name>
    <dbReference type="NCBI Taxonomy" id="31234"/>
    <lineage>
        <taxon>Eukaryota</taxon>
        <taxon>Metazoa</taxon>
        <taxon>Ecdysozoa</taxon>
        <taxon>Nematoda</taxon>
        <taxon>Chromadorea</taxon>
        <taxon>Rhabditida</taxon>
        <taxon>Rhabditina</taxon>
        <taxon>Rhabditomorpha</taxon>
        <taxon>Rhabditoidea</taxon>
        <taxon>Rhabditidae</taxon>
        <taxon>Peloderinae</taxon>
        <taxon>Caenorhabditis</taxon>
    </lineage>
</organism>
<name>A0A6A5HCN4_CAERE</name>
<protein>
    <submittedName>
        <fullName evidence="1">Uncharacterized protein</fullName>
    </submittedName>
</protein>
<dbReference type="GeneID" id="9821923"/>
<reference evidence="1 2" key="1">
    <citation type="submission" date="2019-12" db="EMBL/GenBank/DDBJ databases">
        <title>Chromosome-level assembly of the Caenorhabditis remanei genome.</title>
        <authorList>
            <person name="Teterina A.A."/>
            <person name="Willis J.H."/>
            <person name="Phillips P.C."/>
        </authorList>
    </citation>
    <scope>NUCLEOTIDE SEQUENCE [LARGE SCALE GENOMIC DNA]</scope>
    <source>
        <strain evidence="1 2">PX506</strain>
        <tissue evidence="1">Whole organism</tissue>
    </source>
</reference>
<comment type="caution">
    <text evidence="1">The sequence shown here is derived from an EMBL/GenBank/DDBJ whole genome shotgun (WGS) entry which is preliminary data.</text>
</comment>
<dbReference type="KEGG" id="crq:GCK72_004888"/>
<gene>
    <name evidence="1" type="ORF">GCK72_004888</name>
</gene>
<evidence type="ECO:0000313" key="2">
    <source>
        <dbReference type="Proteomes" id="UP000483820"/>
    </source>
</evidence>
<dbReference type="CTD" id="9821923"/>